<keyword evidence="4" id="KW-0808">Transferase</keyword>
<dbReference type="PROSITE" id="PS50109">
    <property type="entry name" value="HIS_KIN"/>
    <property type="match status" value="1"/>
</dbReference>
<evidence type="ECO:0000313" key="12">
    <source>
        <dbReference type="Proteomes" id="UP000503313"/>
    </source>
</evidence>
<dbReference type="GO" id="GO:0004673">
    <property type="term" value="F:protein histidine kinase activity"/>
    <property type="evidence" value="ECO:0007669"/>
    <property type="project" value="UniProtKB-EC"/>
</dbReference>
<dbReference type="InterPro" id="IPR005467">
    <property type="entry name" value="His_kinase_dom"/>
</dbReference>
<evidence type="ECO:0000313" key="11">
    <source>
        <dbReference type="EMBL" id="QKF76774.1"/>
    </source>
</evidence>
<dbReference type="InterPro" id="IPR011495">
    <property type="entry name" value="Sig_transdc_His_kin_sub2_dim/P"/>
</dbReference>
<evidence type="ECO:0000259" key="10">
    <source>
        <dbReference type="PROSITE" id="PS50109"/>
    </source>
</evidence>
<dbReference type="Gene3D" id="3.30.450.20">
    <property type="entry name" value="PAS domain"/>
    <property type="match status" value="1"/>
</dbReference>
<proteinExistence type="predicted"/>
<evidence type="ECO:0000256" key="8">
    <source>
        <dbReference type="SAM" id="Phobius"/>
    </source>
</evidence>
<feature type="domain" description="Histidine kinase" evidence="10">
    <location>
        <begin position="427"/>
        <end position="616"/>
    </location>
</feature>
<dbReference type="Pfam" id="PF07568">
    <property type="entry name" value="HisKA_2"/>
    <property type="match status" value="1"/>
</dbReference>
<evidence type="ECO:0000256" key="1">
    <source>
        <dbReference type="ARBA" id="ARBA00000085"/>
    </source>
</evidence>
<keyword evidence="9" id="KW-0732">Signal</keyword>
<evidence type="ECO:0000256" key="9">
    <source>
        <dbReference type="SAM" id="SignalP"/>
    </source>
</evidence>
<feature type="transmembrane region" description="Helical" evidence="8">
    <location>
        <begin position="365"/>
        <end position="383"/>
    </location>
</feature>
<gene>
    <name evidence="11" type="ORF">ADFLV_0725</name>
</gene>
<dbReference type="KEGG" id="adz:ADFLV_0725"/>
<evidence type="ECO:0000256" key="4">
    <source>
        <dbReference type="ARBA" id="ARBA00022679"/>
    </source>
</evidence>
<evidence type="ECO:0000256" key="6">
    <source>
        <dbReference type="ARBA" id="ARBA00022777"/>
    </source>
</evidence>
<reference evidence="11 12" key="1">
    <citation type="submission" date="2020-05" db="EMBL/GenBank/DDBJ databases">
        <title>Complete genome sequencing of Campylobacter and Arcobacter type strains.</title>
        <authorList>
            <person name="Miller W.G."/>
            <person name="Yee E."/>
        </authorList>
    </citation>
    <scope>NUCLEOTIDE SEQUENCE [LARGE SCALE GENOMIC DNA]</scope>
    <source>
        <strain evidence="11 12">LMG 25694</strain>
    </source>
</reference>
<accession>A0AAE7E6Q4</accession>
<feature type="transmembrane region" description="Helical" evidence="8">
    <location>
        <begin position="244"/>
        <end position="263"/>
    </location>
</feature>
<keyword evidence="6 11" id="KW-0418">Kinase</keyword>
<feature type="transmembrane region" description="Helical" evidence="8">
    <location>
        <begin position="329"/>
        <end position="353"/>
    </location>
</feature>
<dbReference type="Pfam" id="PF07696">
    <property type="entry name" value="7TMR-DISMED2"/>
    <property type="match status" value="1"/>
</dbReference>
<protein>
    <recommendedName>
        <fullName evidence="2">histidine kinase</fullName>
        <ecNumber evidence="2">2.7.13.3</ecNumber>
    </recommendedName>
</protein>
<dbReference type="Proteomes" id="UP000503313">
    <property type="component" value="Chromosome"/>
</dbReference>
<dbReference type="PANTHER" id="PTHR41523">
    <property type="entry name" value="TWO-COMPONENT SYSTEM SENSOR PROTEIN"/>
    <property type="match status" value="1"/>
</dbReference>
<sequence length="623" mass="72852">MKIYYLIILFIGFSSAFATEINLSNENSSYEGEKISYFEDKNSSYDINKIKELDNKSFIKENKKVFLTFFTQSTYWLKFDVINETNNKLERYFVFDTPWIDTINIYIYDEQNSLTTYKLGTLLPFKERSMKINLLNQIHNFSNGKSTVYLQIKTRDPFIIPFSILSEKNFYEKIIDMDLIVISTYSIVSAILIFNFLIFVIARYKPYFYYSLYLLSYLIASLSYDSHTFKYILYDYPNTQNWMQSITILFYLIFSLLFAKSFLELKDSFPKIDKYTNYILVIHIGICILTTILGYEYTIFYASCITPLFSIYMLFLGLYSFIRGSKKAIFFTLATIFGCIGAFLTSSIAASLIAYNWYLFKGVDIGITIDSILFSIALAYRYTSLNLILEKTKNEVTQLNINLEKKVDERTKELDIQVKNKTVLLKELSHRIKNNLQIISALLYMDKDKLLNEKDKDILDENIKRIKSISILYENFLEIENPNKIELKKYIKEIVSEIKNSYSSLNISYDLNIHKILLNQNSLIPIGLVMNELILNSVKYAFKEIPNPKISIYFFKDDKNINFIYKDNGIGADIDKVENGFGFSLIKTLISFQLNGKINCRNNEGLEYNIILPKDSFLNEKVL</sequence>
<dbReference type="InterPro" id="IPR003594">
    <property type="entry name" value="HATPase_dom"/>
</dbReference>
<dbReference type="Gene3D" id="3.30.565.10">
    <property type="entry name" value="Histidine kinase-like ATPase, C-terminal domain"/>
    <property type="match status" value="1"/>
</dbReference>
<dbReference type="InterPro" id="IPR036890">
    <property type="entry name" value="HATPase_C_sf"/>
</dbReference>
<evidence type="ECO:0000256" key="3">
    <source>
        <dbReference type="ARBA" id="ARBA00022553"/>
    </source>
</evidence>
<dbReference type="EMBL" id="CP053835">
    <property type="protein sequence ID" value="QKF76774.1"/>
    <property type="molecule type" value="Genomic_DNA"/>
</dbReference>
<dbReference type="SUPFAM" id="SSF55874">
    <property type="entry name" value="ATPase domain of HSP90 chaperone/DNA topoisomerase II/histidine kinase"/>
    <property type="match status" value="1"/>
</dbReference>
<keyword evidence="3" id="KW-0597">Phosphoprotein</keyword>
<dbReference type="PANTHER" id="PTHR41523:SF8">
    <property type="entry name" value="ETHYLENE RESPONSE SENSOR PROTEIN"/>
    <property type="match status" value="1"/>
</dbReference>
<evidence type="ECO:0000256" key="5">
    <source>
        <dbReference type="ARBA" id="ARBA00022741"/>
    </source>
</evidence>
<keyword evidence="8" id="KW-1133">Transmembrane helix</keyword>
<feature type="transmembrane region" description="Helical" evidence="8">
    <location>
        <begin position="299"/>
        <end position="322"/>
    </location>
</feature>
<dbReference type="Gene3D" id="2.60.40.2380">
    <property type="match status" value="1"/>
</dbReference>
<keyword evidence="12" id="KW-1185">Reference proteome</keyword>
<evidence type="ECO:0000256" key="2">
    <source>
        <dbReference type="ARBA" id="ARBA00012438"/>
    </source>
</evidence>
<feature type="transmembrane region" description="Helical" evidence="8">
    <location>
        <begin position="179"/>
        <end position="200"/>
    </location>
</feature>
<dbReference type="AlphaFoldDB" id="A0AAE7E6Q4"/>
<dbReference type="Pfam" id="PF07695">
    <property type="entry name" value="7TMR-DISM_7TM"/>
    <property type="match status" value="1"/>
</dbReference>
<feature type="transmembrane region" description="Helical" evidence="8">
    <location>
        <begin position="207"/>
        <end position="224"/>
    </location>
</feature>
<dbReference type="Pfam" id="PF02518">
    <property type="entry name" value="HATPase_c"/>
    <property type="match status" value="1"/>
</dbReference>
<dbReference type="RefSeq" id="WP_129010522.1">
    <property type="nucleotide sequence ID" value="NZ_CP053835.1"/>
</dbReference>
<keyword evidence="8" id="KW-0812">Transmembrane</keyword>
<feature type="chain" id="PRO_5042290973" description="histidine kinase" evidence="9">
    <location>
        <begin position="19"/>
        <end position="623"/>
    </location>
</feature>
<name>A0AAE7E6Q4_9BACT</name>
<dbReference type="EC" id="2.7.13.3" evidence="2"/>
<feature type="signal peptide" evidence="9">
    <location>
        <begin position="1"/>
        <end position="18"/>
    </location>
</feature>
<dbReference type="InterPro" id="IPR011622">
    <property type="entry name" value="7TMR_DISM_rcpt_extracell_dom2"/>
</dbReference>
<dbReference type="GO" id="GO:0005524">
    <property type="term" value="F:ATP binding"/>
    <property type="evidence" value="ECO:0007669"/>
    <property type="project" value="UniProtKB-KW"/>
</dbReference>
<feature type="transmembrane region" description="Helical" evidence="8">
    <location>
        <begin position="275"/>
        <end position="293"/>
    </location>
</feature>
<keyword evidence="8" id="KW-0472">Membrane</keyword>
<organism evidence="11 12">
    <name type="scientific">Arcobacter defluvii</name>
    <dbReference type="NCBI Taxonomy" id="873191"/>
    <lineage>
        <taxon>Bacteria</taxon>
        <taxon>Pseudomonadati</taxon>
        <taxon>Campylobacterota</taxon>
        <taxon>Epsilonproteobacteria</taxon>
        <taxon>Campylobacterales</taxon>
        <taxon>Arcobacteraceae</taxon>
        <taxon>Arcobacter</taxon>
    </lineage>
</organism>
<evidence type="ECO:0000256" key="7">
    <source>
        <dbReference type="ARBA" id="ARBA00022840"/>
    </source>
</evidence>
<keyword evidence="7" id="KW-0067">ATP-binding</keyword>
<keyword evidence="5" id="KW-0547">Nucleotide-binding</keyword>
<dbReference type="InterPro" id="IPR011623">
    <property type="entry name" value="7TMR_DISM_rcpt_extracell_dom1"/>
</dbReference>
<comment type="catalytic activity">
    <reaction evidence="1">
        <text>ATP + protein L-histidine = ADP + protein N-phospho-L-histidine.</text>
        <dbReference type="EC" id="2.7.13.3"/>
    </reaction>
</comment>